<feature type="coiled-coil region" evidence="1">
    <location>
        <begin position="545"/>
        <end position="618"/>
    </location>
</feature>
<organism evidence="3 4">
    <name type="scientific">Pseudocohnilembus persalinus</name>
    <name type="common">Ciliate</name>
    <dbReference type="NCBI Taxonomy" id="266149"/>
    <lineage>
        <taxon>Eukaryota</taxon>
        <taxon>Sar</taxon>
        <taxon>Alveolata</taxon>
        <taxon>Ciliophora</taxon>
        <taxon>Intramacronucleata</taxon>
        <taxon>Oligohymenophorea</taxon>
        <taxon>Scuticociliatia</taxon>
        <taxon>Philasterida</taxon>
        <taxon>Pseudocohnilembidae</taxon>
        <taxon>Pseudocohnilembus</taxon>
    </lineage>
</organism>
<keyword evidence="4" id="KW-1185">Reference proteome</keyword>
<reference evidence="3 4" key="1">
    <citation type="journal article" date="2015" name="Sci. Rep.">
        <title>Genome of the facultative scuticociliatosis pathogen Pseudocohnilembus persalinus provides insight into its virulence through horizontal gene transfer.</title>
        <authorList>
            <person name="Xiong J."/>
            <person name="Wang G."/>
            <person name="Cheng J."/>
            <person name="Tian M."/>
            <person name="Pan X."/>
            <person name="Warren A."/>
            <person name="Jiang C."/>
            <person name="Yuan D."/>
            <person name="Miao W."/>
        </authorList>
    </citation>
    <scope>NUCLEOTIDE SEQUENCE [LARGE SCALE GENOMIC DNA]</scope>
    <source>
        <strain evidence="3">36N120E</strain>
    </source>
</reference>
<proteinExistence type="predicted"/>
<name>A0A0V0R7R7_PSEPJ</name>
<gene>
    <name evidence="3" type="ORF">PPERSA_01544</name>
</gene>
<accession>A0A0V0R7R7</accession>
<evidence type="ECO:0000256" key="1">
    <source>
        <dbReference type="SAM" id="Coils"/>
    </source>
</evidence>
<feature type="coiled-coil region" evidence="1">
    <location>
        <begin position="338"/>
        <end position="372"/>
    </location>
</feature>
<dbReference type="AlphaFoldDB" id="A0A0V0R7R7"/>
<feature type="region of interest" description="Disordered" evidence="2">
    <location>
        <begin position="630"/>
        <end position="684"/>
    </location>
</feature>
<sequence>MQPQQIQALQLFLVFLVVYNVLQNFLKLQIKPKTQKQIEQEQSSKLKLINKSRRTWYSNSFNHDIAKNQQNNSFSYQYYDRQTKPYKKISLNTKYLENGFTNNSSDNINDGFFNSNLSYQSQKVRNISKAQSNLSSPIKINGMQNNNYSNNSLNNSQKLAEQIYVNQKVFDTFQSVSEDQKFLQKQLKIRKEALFQKLRLKHKNKLLKTFQDHVQRQQEQKKQEEEQISKNQKIESDKKQKMNISGNFGPLFNDATEKQPKNLLLQNQQSLNFMKQPSNKVNYFTNQPVQKQNSVQQVQKKQAQIQVLNEYFQQKKEVYQHIMKLDGLISHHKNENPIKNYIKEFILQEQDYESLEAEALDFDDKLNNLSDLEKQNAICDFIKYLQQFLKTVKEQPLDLTQEGNRERIEELKQFGKTIRIYELGFQIIFLNQIGQKILYDAILGFLSVEMEKVLEFGRNNSGKTYSSQKQDIFGYIILFSFINNFDIVDLPDNFAITEKQELLEKDFDQEQILHYSDLLLRQVNCYSYEMVLLYFGYFLFGLQQILQIRQNEKQLEIELNLLKTQINFVLNKLIPVARNITNLSKDQENNIDDCQDILEDLQKNMEKENVDLIEFFENLDFIHFVSYNKNGDDEQQNSEYEYDNDNNEYDEDNYDGEEGSYDQGEQSENYSEYQQQDSQYEGSS</sequence>
<evidence type="ECO:0000313" key="3">
    <source>
        <dbReference type="EMBL" id="KRX10532.1"/>
    </source>
</evidence>
<dbReference type="InParanoid" id="A0A0V0R7R7"/>
<protein>
    <submittedName>
        <fullName evidence="3">Uncharacterized protein</fullName>
    </submittedName>
</protein>
<feature type="region of interest" description="Disordered" evidence="2">
    <location>
        <begin position="213"/>
        <end position="240"/>
    </location>
</feature>
<feature type="compositionally biased region" description="Low complexity" evidence="2">
    <location>
        <begin position="661"/>
        <end position="684"/>
    </location>
</feature>
<dbReference type="Proteomes" id="UP000054937">
    <property type="component" value="Unassembled WGS sequence"/>
</dbReference>
<dbReference type="EMBL" id="LDAU01000026">
    <property type="protein sequence ID" value="KRX10532.1"/>
    <property type="molecule type" value="Genomic_DNA"/>
</dbReference>
<evidence type="ECO:0000313" key="4">
    <source>
        <dbReference type="Proteomes" id="UP000054937"/>
    </source>
</evidence>
<evidence type="ECO:0000256" key="2">
    <source>
        <dbReference type="SAM" id="MobiDB-lite"/>
    </source>
</evidence>
<keyword evidence="1" id="KW-0175">Coiled coil</keyword>
<comment type="caution">
    <text evidence="3">The sequence shown here is derived from an EMBL/GenBank/DDBJ whole genome shotgun (WGS) entry which is preliminary data.</text>
</comment>
<feature type="compositionally biased region" description="Acidic residues" evidence="2">
    <location>
        <begin position="633"/>
        <end position="660"/>
    </location>
</feature>